<evidence type="ECO:0000313" key="1">
    <source>
        <dbReference type="EMBL" id="EUC64538.1"/>
    </source>
</evidence>
<dbReference type="Proteomes" id="UP000030108">
    <property type="component" value="Unassembled WGS sequence"/>
</dbReference>
<gene>
    <name evidence="1" type="ORF">RSOL_513800</name>
</gene>
<evidence type="ECO:0000313" key="2">
    <source>
        <dbReference type="Proteomes" id="UP000030108"/>
    </source>
</evidence>
<reference evidence="2" key="1">
    <citation type="journal article" date="2014" name="Genome Announc.">
        <title>Draft genome sequence of the plant-pathogenic soil fungus Rhizoctonia solani anastomosis group 3 strain Rhs1AP.</title>
        <authorList>
            <person name="Cubeta M.A."/>
            <person name="Thomas E."/>
            <person name="Dean R.A."/>
            <person name="Jabaji S."/>
            <person name="Neate S.M."/>
            <person name="Tavantzis S."/>
            <person name="Toda T."/>
            <person name="Vilgalys R."/>
            <person name="Bharathan N."/>
            <person name="Fedorova-Abrams N."/>
            <person name="Pakala S.B."/>
            <person name="Pakala S.M."/>
            <person name="Zafar N."/>
            <person name="Joardar V."/>
            <person name="Losada L."/>
            <person name="Nierman W.C."/>
        </authorList>
    </citation>
    <scope>NUCLEOTIDE SEQUENCE [LARGE SCALE GENOMIC DNA]</scope>
    <source>
        <strain evidence="2">AG-3</strain>
    </source>
</reference>
<accession>X8JNG5</accession>
<dbReference type="EMBL" id="JATN01000313">
    <property type="protein sequence ID" value="EUC64538.1"/>
    <property type="molecule type" value="Genomic_DNA"/>
</dbReference>
<proteinExistence type="predicted"/>
<dbReference type="AlphaFoldDB" id="X8JNG5"/>
<name>X8JNG5_9AGAM</name>
<organism evidence="1 2">
    <name type="scientific">Rhizoctonia solani AG-3 Rhs1AP</name>
    <dbReference type="NCBI Taxonomy" id="1086054"/>
    <lineage>
        <taxon>Eukaryota</taxon>
        <taxon>Fungi</taxon>
        <taxon>Dikarya</taxon>
        <taxon>Basidiomycota</taxon>
        <taxon>Agaricomycotina</taxon>
        <taxon>Agaricomycetes</taxon>
        <taxon>Cantharellales</taxon>
        <taxon>Ceratobasidiaceae</taxon>
        <taxon>Rhizoctonia</taxon>
    </lineage>
</organism>
<comment type="caution">
    <text evidence="1">The sequence shown here is derived from an EMBL/GenBank/DDBJ whole genome shotgun (WGS) entry which is preliminary data.</text>
</comment>
<sequence length="180" mass="21283">MCSLRDAKQHFASTAEAFAKPDWETSPSSMTRKLRDIVEKHKNNSPPYHIEQIEHAIVYVQKFELCLHQRCRVKEPDAPIHDDPFWYYNGYDEALDSLVWCMQSLKQRDSTYRKEYPDMLCSHEIFFEFFMTLNLWKRYCQAIEDAPAMEAAAARARVFAAEIKAMNEEIATWEYPLFPN</sequence>
<feature type="non-terminal residue" evidence="1">
    <location>
        <position position="180"/>
    </location>
</feature>
<dbReference type="OrthoDB" id="3238096at2759"/>
<protein>
    <submittedName>
        <fullName evidence="1">Uncharacterized protein</fullName>
    </submittedName>
</protein>